<name>A0A6A3CAC0_HIBSY</name>
<proteinExistence type="predicted"/>
<feature type="region of interest" description="Disordered" evidence="1">
    <location>
        <begin position="62"/>
        <end position="102"/>
    </location>
</feature>
<keyword evidence="3" id="KW-1185">Reference proteome</keyword>
<reference evidence="2" key="1">
    <citation type="submission" date="2019-09" db="EMBL/GenBank/DDBJ databases">
        <title>Draft genome information of white flower Hibiscus syriacus.</title>
        <authorList>
            <person name="Kim Y.-M."/>
        </authorList>
    </citation>
    <scope>NUCLEOTIDE SEQUENCE [LARGE SCALE GENOMIC DNA]</scope>
    <source>
        <strain evidence="2">YM2019G1</strain>
    </source>
</reference>
<dbReference type="EMBL" id="VEPZ02000407">
    <property type="protein sequence ID" value="KAE8725696.1"/>
    <property type="molecule type" value="Genomic_DNA"/>
</dbReference>
<feature type="compositionally biased region" description="Polar residues" evidence="1">
    <location>
        <begin position="90"/>
        <end position="101"/>
    </location>
</feature>
<comment type="caution">
    <text evidence="2">The sequence shown here is derived from an EMBL/GenBank/DDBJ whole genome shotgun (WGS) entry which is preliminary data.</text>
</comment>
<dbReference type="PANTHER" id="PTHR34072">
    <property type="entry name" value="ENZYMATIC POLYPROTEIN-RELATED"/>
    <property type="match status" value="1"/>
</dbReference>
<organism evidence="2 3">
    <name type="scientific">Hibiscus syriacus</name>
    <name type="common">Rose of Sharon</name>
    <dbReference type="NCBI Taxonomy" id="106335"/>
    <lineage>
        <taxon>Eukaryota</taxon>
        <taxon>Viridiplantae</taxon>
        <taxon>Streptophyta</taxon>
        <taxon>Embryophyta</taxon>
        <taxon>Tracheophyta</taxon>
        <taxon>Spermatophyta</taxon>
        <taxon>Magnoliopsida</taxon>
        <taxon>eudicotyledons</taxon>
        <taxon>Gunneridae</taxon>
        <taxon>Pentapetalae</taxon>
        <taxon>rosids</taxon>
        <taxon>malvids</taxon>
        <taxon>Malvales</taxon>
        <taxon>Malvaceae</taxon>
        <taxon>Malvoideae</taxon>
        <taxon>Hibiscus</taxon>
    </lineage>
</organism>
<feature type="compositionally biased region" description="Low complexity" evidence="1">
    <location>
        <begin position="461"/>
        <end position="495"/>
    </location>
</feature>
<feature type="compositionally biased region" description="Polar residues" evidence="1">
    <location>
        <begin position="496"/>
        <end position="506"/>
    </location>
</feature>
<feature type="region of interest" description="Disordered" evidence="1">
    <location>
        <begin position="148"/>
        <end position="175"/>
    </location>
</feature>
<evidence type="ECO:0000313" key="3">
    <source>
        <dbReference type="Proteomes" id="UP000436088"/>
    </source>
</evidence>
<dbReference type="PANTHER" id="PTHR34072:SF57">
    <property type="entry name" value="RNA-DIRECTED DNA POLYMERASE"/>
    <property type="match status" value="1"/>
</dbReference>
<dbReference type="AlphaFoldDB" id="A0A6A3CAC0"/>
<accession>A0A6A3CAC0</accession>
<dbReference type="SUPFAM" id="SSF56672">
    <property type="entry name" value="DNA/RNA polymerases"/>
    <property type="match status" value="1"/>
</dbReference>
<evidence type="ECO:0000313" key="2">
    <source>
        <dbReference type="EMBL" id="KAE8725696.1"/>
    </source>
</evidence>
<dbReference type="InterPro" id="IPR043502">
    <property type="entry name" value="DNA/RNA_pol_sf"/>
</dbReference>
<feature type="region of interest" description="Disordered" evidence="1">
    <location>
        <begin position="422"/>
        <end position="506"/>
    </location>
</feature>
<dbReference type="Proteomes" id="UP000436088">
    <property type="component" value="Unassembled WGS sequence"/>
</dbReference>
<sequence>MIDASSGGALVNMTPTETMYLISTMAANSQQLCPTNYPPRRVHEITSSSLENDTTAQVNVVGNFPRPPQRAYNPFSNTYNPRWRDHPNFSYAQNSRPNQAYQPRPTLPCPQPHKTSLESIENVSAITLQSGTVVAPPIPKDEAIQKGEKIVDSGSQKKSDKVQTDPTPSPYDVPPPFPSRSVIYLEGLLENVLVEAPEVELKPLPDHLKYAFLGVFFQIPVAPKDQEKKTFTCPFDKTFDFDQEYRESFDVLKEKLASAHIVQPPNWDFPFEVMCDASDGSVGDILGHRIRKEPHDKKGCENLVANHLSRLPITTIDPPIREEFLEECLMMEQKSMPWFGTPRAIISDRDTTSTIGPPHLSSTTLAITGLTTPFHSIQCAFTHLLLLIIVRTRNQQHHDVTPPTILGVHSWLNALAFVEVPNNSEPQPTPRPVQAQGRTPNSPPMPYHSTFIPTASLHPGPSTIRHSTPSRSPSPSYQSMPTMASPSESRSSPMSNHLTTSNNTPKVNFNPIFVQPLLMDYIVYGFTGDLVTGFPPTAHMMMFLVYDINPSRPLLRFNASRRGHGRGRGCGRQ</sequence>
<gene>
    <name evidence="2" type="ORF">F3Y22_tig00008235pilonHSYRG00005</name>
</gene>
<feature type="compositionally biased region" description="Basic and acidic residues" evidence="1">
    <location>
        <begin position="148"/>
        <end position="163"/>
    </location>
</feature>
<evidence type="ECO:0000256" key="1">
    <source>
        <dbReference type="SAM" id="MobiDB-lite"/>
    </source>
</evidence>
<protein>
    <submittedName>
        <fullName evidence="2">Uncharacterized protein</fullName>
    </submittedName>
</protein>